<protein>
    <submittedName>
        <fullName evidence="1">Uncharacterized protein</fullName>
    </submittedName>
</protein>
<keyword evidence="2" id="KW-1185">Reference proteome</keyword>
<name>A0A9N8HKS3_9STRA</name>
<dbReference type="Proteomes" id="UP001153069">
    <property type="component" value="Unassembled WGS sequence"/>
</dbReference>
<reference evidence="1" key="1">
    <citation type="submission" date="2020-06" db="EMBL/GenBank/DDBJ databases">
        <authorList>
            <consortium name="Plant Systems Biology data submission"/>
        </authorList>
    </citation>
    <scope>NUCLEOTIDE SEQUENCE</scope>
    <source>
        <strain evidence="1">D6</strain>
    </source>
</reference>
<comment type="caution">
    <text evidence="1">The sequence shown here is derived from an EMBL/GenBank/DDBJ whole genome shotgun (WGS) entry which is preliminary data.</text>
</comment>
<gene>
    <name evidence="1" type="ORF">SEMRO_756_G197690.1</name>
</gene>
<evidence type="ECO:0000313" key="2">
    <source>
        <dbReference type="Proteomes" id="UP001153069"/>
    </source>
</evidence>
<proteinExistence type="predicted"/>
<accession>A0A9N8HKS3</accession>
<dbReference type="EMBL" id="CAICTM010000755">
    <property type="protein sequence ID" value="CAB9516025.1"/>
    <property type="molecule type" value="Genomic_DNA"/>
</dbReference>
<evidence type="ECO:0000313" key="1">
    <source>
        <dbReference type="EMBL" id="CAB9516025.1"/>
    </source>
</evidence>
<organism evidence="1 2">
    <name type="scientific">Seminavis robusta</name>
    <dbReference type="NCBI Taxonomy" id="568900"/>
    <lineage>
        <taxon>Eukaryota</taxon>
        <taxon>Sar</taxon>
        <taxon>Stramenopiles</taxon>
        <taxon>Ochrophyta</taxon>
        <taxon>Bacillariophyta</taxon>
        <taxon>Bacillariophyceae</taxon>
        <taxon>Bacillariophycidae</taxon>
        <taxon>Naviculales</taxon>
        <taxon>Naviculaceae</taxon>
        <taxon>Seminavis</taxon>
    </lineage>
</organism>
<dbReference type="AlphaFoldDB" id="A0A9N8HKS3"/>
<sequence>MDTNLLLQRALEVLRSIPDWSDIYFNTDDALVSVGMDVNTSESEEIKRRLNRLEKGAFQRYGSLSHANEYDANCDRAVYLAQRIKFQPNSKPASLAFVMQVAGFAKEQCGPGKSYMKVSRKLKATPPLTDQRARPLETDNANNQRPVPAIDVRMGGDQPEPIIHLFRPELHIFGDENTIGSKGTKNISLRDVRKNRQALIKSDISHLTSTKDPRCTTHAAQVERQTQRELDNIRKSMYKASTILYKSVQMNENTLSIFKSADAVARAMNNLVGIDCVSGRELAAAVRNNNVGKSPPRLGRKGEIPEDIFRAFCSLVFTACAIEQSNCRDRSTREELKSAVGEILNAKRAADGLELMSDSKFYARIESAICHLQDLNKADNRESLRVLWLTYQSQLLHYKNWEKEAIRLGFARPLNEGESIDEAGHIVWKNERLSHVLQFDEMNIALDANDSAIGGRASRVPTATRLGLNDAGSATEKSAAKMTVMFGINFAGEALPPLLVFPTQAKNPSNYKLKVEFAKCLPQLKARYGFDEPRTHNVPFAMNPKGDIASIIFGGTVTLVDGSTIQLPDAFSVGLDKEHILEAMQKCGYCPSTRAALKATQIRHEIMESEEGDIDNVADPYGSLLNELEEQNIAAVRELEAAGYTLANSLQRTCKRVTAAQTAGRNSTITIPNSRERQDAIMKISTAGGWFQVTNGGAPMTCDDALIAYARKDMIKEAEELEKKKQQCSTGDDVAMEAAKILEAGKDYKDWLKGELQVMIQWKQGPNPLTPFDDKVKQNKPLLVKLWEEKYAAIEASTEDVWTNDDEAKLAQLQAGEINCFSKDVGLERCIETEDDYLVKRLLTIGPKRRQKVVVGVLNAIEQEEADDIVSNI</sequence>
<dbReference type="OrthoDB" id="47237at2759"/>